<reference evidence="13 14" key="1">
    <citation type="journal article" date="2015" name="Annu Rev Anim Biosci">
        <title>The Genome 10K Project: a way forward.</title>
        <authorList>
            <person name="Koepfli K.P."/>
            <person name="Paten B."/>
            <person name="O'Brien S.J."/>
            <person name="Koepfli K.P."/>
            <person name="Paten B."/>
            <person name="Antunes A."/>
            <person name="Belov K."/>
            <person name="Bustamante C."/>
            <person name="Castoe T.A."/>
            <person name="Clawson H."/>
            <person name="Crawford A.J."/>
            <person name="Diekhans M."/>
            <person name="Distel D."/>
            <person name="Durbin R."/>
            <person name="Earl D."/>
            <person name="Fujita M.K."/>
            <person name="Gamble T."/>
            <person name="Georges A."/>
            <person name="Gemmell N."/>
            <person name="Gilbert M.T."/>
            <person name="Graves J.M."/>
            <person name="Green R.E."/>
            <person name="Hickey G."/>
            <person name="Jarvis E.D."/>
            <person name="Johnson W."/>
            <person name="Komissarov A."/>
            <person name="Korf I."/>
            <person name="Kuhn R."/>
            <person name="Larkin D.M."/>
            <person name="Lewin H."/>
            <person name="Lopez J.V."/>
            <person name="Ma J."/>
            <person name="Marques-Bonet T."/>
            <person name="Miller W."/>
            <person name="Murphy R."/>
            <person name="Pevzner P."/>
            <person name="Shapiro B."/>
            <person name="Steiner C."/>
            <person name="Tamazian G."/>
            <person name="Venkatesh B."/>
            <person name="Wang J."/>
            <person name="Wayne R."/>
            <person name="Wiley E."/>
            <person name="Yang H."/>
            <person name="Zhang G."/>
            <person name="Haussler D."/>
            <person name="Ryder O."/>
            <person name="O'Brien S.J."/>
        </authorList>
    </citation>
    <scope>NUCLEOTIDE SEQUENCE</scope>
</reference>
<reference evidence="13 14" key="2">
    <citation type="journal article" date="2018" name="Annu Rev Anim Biosci">
        <title>Bat Biology, Genomes, and the Bat1K Project: To Generate Chromosome-Level Genomes for All Living Bat Species.</title>
        <authorList>
            <person name="Teeling E.C."/>
            <person name="Vernes S.C."/>
            <person name="Davalos L.M."/>
            <person name="Ray D.A."/>
            <person name="Gilbert M.T.P."/>
            <person name="Myers E."/>
        </authorList>
    </citation>
    <scope>NUCLEOTIDE SEQUENCE</scope>
</reference>
<accession>A0A671EU21</accession>
<keyword evidence="7" id="KW-1015">Disulfide bond</keyword>
<comment type="subcellular location">
    <subcellularLocation>
        <location evidence="1">Cell membrane</location>
    </subcellularLocation>
</comment>
<dbReference type="AlphaFoldDB" id="A0A671EU21"/>
<evidence type="ECO:0000256" key="3">
    <source>
        <dbReference type="ARBA" id="ARBA00022536"/>
    </source>
</evidence>
<dbReference type="FunCoup" id="A0A671EU21">
    <property type="interactions" value="15"/>
</dbReference>
<evidence type="ECO:0000256" key="2">
    <source>
        <dbReference type="ARBA" id="ARBA00022475"/>
    </source>
</evidence>
<feature type="chain" id="PRO_5025636531" description="SEA domain-containing protein" evidence="11">
    <location>
        <begin position="21"/>
        <end position="577"/>
    </location>
</feature>
<evidence type="ECO:0000259" key="12">
    <source>
        <dbReference type="PROSITE" id="PS50024"/>
    </source>
</evidence>
<evidence type="ECO:0000256" key="9">
    <source>
        <dbReference type="SAM" id="MobiDB-lite"/>
    </source>
</evidence>
<keyword evidence="6 10" id="KW-0472">Membrane</keyword>
<dbReference type="KEGG" id="rfq:117014162"/>
<dbReference type="OrthoDB" id="8938333at2759"/>
<dbReference type="PROSITE" id="PS01186">
    <property type="entry name" value="EGF_2"/>
    <property type="match status" value="1"/>
</dbReference>
<keyword evidence="5" id="KW-0677">Repeat</keyword>
<feature type="compositionally biased region" description="Low complexity" evidence="9">
    <location>
        <begin position="126"/>
        <end position="166"/>
    </location>
</feature>
<evidence type="ECO:0000313" key="14">
    <source>
        <dbReference type="Proteomes" id="UP000472240"/>
    </source>
</evidence>
<name>A0A671EU21_RHIFE</name>
<feature type="compositionally biased region" description="Low complexity" evidence="9">
    <location>
        <begin position="174"/>
        <end position="233"/>
    </location>
</feature>
<reference evidence="13" key="5">
    <citation type="submission" date="2025-09" db="UniProtKB">
        <authorList>
            <consortium name="Ensembl"/>
        </authorList>
    </citation>
    <scope>IDENTIFICATION</scope>
</reference>
<dbReference type="InterPro" id="IPR000082">
    <property type="entry name" value="SEA_dom"/>
</dbReference>
<dbReference type="Proteomes" id="UP000472240">
    <property type="component" value="Chromosome 2"/>
</dbReference>
<dbReference type="InterPro" id="IPR000742">
    <property type="entry name" value="EGF"/>
</dbReference>
<dbReference type="Ensembl" id="ENSRFET00010018248.1">
    <property type="protein sequence ID" value="ENSRFEP00010016730.1"/>
    <property type="gene ID" value="ENSRFEG00010011352.1"/>
</dbReference>
<keyword evidence="14" id="KW-1185">Reference proteome</keyword>
<feature type="transmembrane region" description="Helical" evidence="10">
    <location>
        <begin position="484"/>
        <end position="505"/>
    </location>
</feature>
<keyword evidence="4 11" id="KW-0732">Signal</keyword>
<feature type="compositionally biased region" description="Low complexity" evidence="9">
    <location>
        <begin position="22"/>
        <end position="70"/>
    </location>
</feature>
<organism evidence="13 14">
    <name type="scientific">Rhinolophus ferrumequinum</name>
    <name type="common">Greater horseshoe bat</name>
    <dbReference type="NCBI Taxonomy" id="59479"/>
    <lineage>
        <taxon>Eukaryota</taxon>
        <taxon>Metazoa</taxon>
        <taxon>Chordata</taxon>
        <taxon>Craniata</taxon>
        <taxon>Vertebrata</taxon>
        <taxon>Euteleostomi</taxon>
        <taxon>Mammalia</taxon>
        <taxon>Eutheria</taxon>
        <taxon>Laurasiatheria</taxon>
        <taxon>Chiroptera</taxon>
        <taxon>Yinpterochiroptera</taxon>
        <taxon>Rhinolophoidea</taxon>
        <taxon>Rhinolophidae</taxon>
        <taxon>Rhinolophinae</taxon>
        <taxon>Rhinolophus</taxon>
    </lineage>
</organism>
<proteinExistence type="predicted"/>
<dbReference type="CTD" id="56667"/>
<dbReference type="InParanoid" id="A0A671EU21"/>
<dbReference type="GO" id="GO:0005886">
    <property type="term" value="C:plasma membrane"/>
    <property type="evidence" value="ECO:0007669"/>
    <property type="project" value="UniProtKB-SubCell"/>
</dbReference>
<dbReference type="PANTHER" id="PTHR24037:SF10">
    <property type="entry name" value="MUCIN-13"/>
    <property type="match status" value="1"/>
</dbReference>
<evidence type="ECO:0000256" key="6">
    <source>
        <dbReference type="ARBA" id="ARBA00023136"/>
    </source>
</evidence>
<reference evidence="13" key="4">
    <citation type="submission" date="2025-08" db="UniProtKB">
        <authorList>
            <consortium name="Ensembl"/>
        </authorList>
    </citation>
    <scope>IDENTIFICATION</scope>
</reference>
<dbReference type="GeneTree" id="ENSGT00940000154419"/>
<dbReference type="GeneID" id="117014162"/>
<evidence type="ECO:0000256" key="5">
    <source>
        <dbReference type="ARBA" id="ARBA00022737"/>
    </source>
</evidence>
<evidence type="ECO:0000256" key="11">
    <source>
        <dbReference type="SAM" id="SignalP"/>
    </source>
</evidence>
<protein>
    <recommendedName>
        <fullName evidence="12">SEA domain-containing protein</fullName>
    </recommendedName>
</protein>
<evidence type="ECO:0000256" key="7">
    <source>
        <dbReference type="ARBA" id="ARBA00023157"/>
    </source>
</evidence>
<feature type="signal peptide" evidence="11">
    <location>
        <begin position="1"/>
        <end position="20"/>
    </location>
</feature>
<evidence type="ECO:0000256" key="8">
    <source>
        <dbReference type="ARBA" id="ARBA00023180"/>
    </source>
</evidence>
<sequence>MKTFAHLTLLALLFVTSVTASTTTAPAANPTTTVTASTTPASPANPTTTVTAPTAPASPANPTTTVTAPTTPTPPANPTTTVTAPTTPTPPANPTTTVTAPTTPTPPANPTTTVTAPTTPTPPANPTTTVTAPTTPTSPANPTTTVTAPTTPTSPANPTTTVTAPTTPTPPANPTTTVTAPTTPTSTANPTTTVTASNSTATPTNPTATTAPTITTVSSVTSSDVTSPNTSNTKPDTTGPCKKDTCKDGSSCVRLNTDHFCLCVDGYYYKSSKCNKGMIFPGKITVSISDTSNLENKLSAAYQQLYKKVVKFFEDAFISSTFGQTVIQDVRISPSARSEMRADGQGVIVTVVNLFPEATKETETTVSNAINKAISQGNSDGVTGYTKQDRCDFYGCVDNNQDGCSNGLQCECKEGLERPNPQIAFCLAKCPDTCNEEHNKQCLVKSREKADCVCLPGYQEDAHRNCQACAFGYNGVDCKDPFQLILTIVGSIAGILLLGMLIALISARSKKQNTIEEQNLIENDFQNLRLQQHTTGFSNPGADVSIFPKVRTTFSRDSQWQNPYAASDHRGMPRPDY</sequence>
<dbReference type="OMA" id="HKQCLIK"/>
<evidence type="ECO:0000256" key="4">
    <source>
        <dbReference type="ARBA" id="ARBA00022729"/>
    </source>
</evidence>
<dbReference type="PROSITE" id="PS50024">
    <property type="entry name" value="SEA"/>
    <property type="match status" value="1"/>
</dbReference>
<dbReference type="RefSeq" id="XP_032947807.1">
    <property type="nucleotide sequence ID" value="XM_033091916.1"/>
</dbReference>
<keyword evidence="2" id="KW-1003">Cell membrane</keyword>
<keyword evidence="3" id="KW-0245">EGF-like domain</keyword>
<feature type="domain" description="SEA" evidence="12">
    <location>
        <begin position="276"/>
        <end position="393"/>
    </location>
</feature>
<feature type="region of interest" description="Disordered" evidence="9">
    <location>
        <begin position="22"/>
        <end position="240"/>
    </location>
</feature>
<keyword evidence="10" id="KW-0812">Transmembrane</keyword>
<keyword evidence="10" id="KW-1133">Transmembrane helix</keyword>
<evidence type="ECO:0000256" key="1">
    <source>
        <dbReference type="ARBA" id="ARBA00004236"/>
    </source>
</evidence>
<evidence type="ECO:0000313" key="13">
    <source>
        <dbReference type="Ensembl" id="ENSRFEP00010016730.1"/>
    </source>
</evidence>
<reference evidence="14" key="3">
    <citation type="submission" date="2018-12" db="EMBL/GenBank/DDBJ databases">
        <title>G10K-VGP greater horseshoe bat female genome, primary haplotype.</title>
        <authorList>
            <person name="Teeling E."/>
            <person name="Myers G."/>
            <person name="Vernes S."/>
            <person name="Pippel M."/>
            <person name="Winkler S."/>
            <person name="Fedrigo O."/>
            <person name="Rhie A."/>
            <person name="Koren S."/>
            <person name="Phillippy A."/>
            <person name="Lewin H."/>
            <person name="Damas J."/>
            <person name="Howe K."/>
            <person name="Mountcastle J."/>
            <person name="Jarvis E.D."/>
        </authorList>
    </citation>
    <scope>NUCLEOTIDE SEQUENCE [LARGE SCALE GENOMIC DNA]</scope>
</reference>
<dbReference type="PANTHER" id="PTHR24037">
    <property type="entry name" value="HEART DEVELOPMENT PROTEIN WITH EGF-LIKE DOMAINS 1"/>
    <property type="match status" value="1"/>
</dbReference>
<gene>
    <name evidence="13" type="primary">MUC13</name>
</gene>
<keyword evidence="8" id="KW-0325">Glycoprotein</keyword>
<dbReference type="SMART" id="SM00200">
    <property type="entry name" value="SEA"/>
    <property type="match status" value="1"/>
</dbReference>
<evidence type="ECO:0000256" key="10">
    <source>
        <dbReference type="SAM" id="Phobius"/>
    </source>
</evidence>